<keyword evidence="3" id="KW-0805">Transcription regulation</keyword>
<dbReference type="GO" id="GO:0000981">
    <property type="term" value="F:DNA-binding transcription factor activity, RNA polymerase II-specific"/>
    <property type="evidence" value="ECO:0007669"/>
    <property type="project" value="InterPro"/>
</dbReference>
<evidence type="ECO:0000313" key="10">
    <source>
        <dbReference type="Proteomes" id="UP000256328"/>
    </source>
</evidence>
<dbReference type="InterPro" id="IPR036864">
    <property type="entry name" value="Zn2-C6_fun-type_DNA-bd_sf"/>
</dbReference>
<dbReference type="SUPFAM" id="SSF57701">
    <property type="entry name" value="Zn2/Cys6 DNA-binding domain"/>
    <property type="match status" value="1"/>
</dbReference>
<dbReference type="OrthoDB" id="2593732at2759"/>
<keyword evidence="1" id="KW-0479">Metal-binding</keyword>
<keyword evidence="5" id="KW-0804">Transcription</keyword>
<evidence type="ECO:0000256" key="1">
    <source>
        <dbReference type="ARBA" id="ARBA00022723"/>
    </source>
</evidence>
<keyword evidence="10" id="KW-1185">Reference proteome</keyword>
<dbReference type="PROSITE" id="PS50048">
    <property type="entry name" value="ZN2_CY6_FUNGAL_2"/>
    <property type="match status" value="1"/>
</dbReference>
<dbReference type="InterPro" id="IPR052360">
    <property type="entry name" value="Transcr_Regulatory_Proteins"/>
</dbReference>
<evidence type="ECO:0000256" key="2">
    <source>
        <dbReference type="ARBA" id="ARBA00022833"/>
    </source>
</evidence>
<accession>A0A3D8QY16</accession>
<keyword evidence="6" id="KW-0539">Nucleus</keyword>
<dbReference type="AlphaFoldDB" id="A0A3D8QY16"/>
<evidence type="ECO:0000313" key="9">
    <source>
        <dbReference type="EMBL" id="RDW66686.1"/>
    </source>
</evidence>
<name>A0A3D8QY16_9HELO</name>
<reference evidence="9 10" key="1">
    <citation type="journal article" date="2018" name="IMA Fungus">
        <title>IMA Genome-F 9: Draft genome sequence of Annulohypoxylon stygium, Aspergillus mulundensis, Berkeleyomyces basicola (syn. Thielaviopsis basicola), Ceratocystis smalleyi, two Cercospora beticola strains, Coleophoma cylindrospora, Fusarium fracticaudum, Phialophora cf. hyalina, and Morchella septimelata.</title>
        <authorList>
            <person name="Wingfield B.D."/>
            <person name="Bills G.F."/>
            <person name="Dong Y."/>
            <person name="Huang W."/>
            <person name="Nel W.J."/>
            <person name="Swalarsk-Parry B.S."/>
            <person name="Vaghefi N."/>
            <person name="Wilken P.M."/>
            <person name="An Z."/>
            <person name="de Beer Z.W."/>
            <person name="De Vos L."/>
            <person name="Chen L."/>
            <person name="Duong T.A."/>
            <person name="Gao Y."/>
            <person name="Hammerbacher A."/>
            <person name="Kikkert J.R."/>
            <person name="Li Y."/>
            <person name="Li H."/>
            <person name="Li K."/>
            <person name="Li Q."/>
            <person name="Liu X."/>
            <person name="Ma X."/>
            <person name="Naidoo K."/>
            <person name="Pethybridge S.J."/>
            <person name="Sun J."/>
            <person name="Steenkamp E.T."/>
            <person name="van der Nest M.A."/>
            <person name="van Wyk S."/>
            <person name="Wingfield M.J."/>
            <person name="Xiong C."/>
            <person name="Yue Q."/>
            <person name="Zhang X."/>
        </authorList>
    </citation>
    <scope>NUCLEOTIDE SEQUENCE [LARGE SCALE GENOMIC DNA]</scope>
    <source>
        <strain evidence="9 10">BP5796</strain>
    </source>
</reference>
<comment type="caution">
    <text evidence="9">The sequence shown here is derived from an EMBL/GenBank/DDBJ whole genome shotgun (WGS) entry which is preliminary data.</text>
</comment>
<dbReference type="GO" id="GO:0008270">
    <property type="term" value="F:zinc ion binding"/>
    <property type="evidence" value="ECO:0007669"/>
    <property type="project" value="InterPro"/>
</dbReference>
<proteinExistence type="predicted"/>
<keyword evidence="4" id="KW-0238">DNA-binding</keyword>
<dbReference type="Proteomes" id="UP000256328">
    <property type="component" value="Unassembled WGS sequence"/>
</dbReference>
<evidence type="ECO:0000256" key="3">
    <source>
        <dbReference type="ARBA" id="ARBA00023015"/>
    </source>
</evidence>
<dbReference type="SMART" id="SM00066">
    <property type="entry name" value="GAL4"/>
    <property type="match status" value="1"/>
</dbReference>
<dbReference type="PANTHER" id="PTHR36206">
    <property type="entry name" value="ASPERCRYPTIN BIOSYNTHESIS CLUSTER-SPECIFIC TRANSCRIPTION REGULATOR ATNN-RELATED"/>
    <property type="match status" value="1"/>
</dbReference>
<protein>
    <recommendedName>
        <fullName evidence="8">Zn(2)-C6 fungal-type domain-containing protein</fullName>
    </recommendedName>
</protein>
<evidence type="ECO:0000256" key="7">
    <source>
        <dbReference type="SAM" id="MobiDB-lite"/>
    </source>
</evidence>
<dbReference type="PROSITE" id="PS00463">
    <property type="entry name" value="ZN2_CY6_FUNGAL_1"/>
    <property type="match status" value="1"/>
</dbReference>
<dbReference type="Gene3D" id="4.10.240.10">
    <property type="entry name" value="Zn(2)-C6 fungal-type DNA-binding domain"/>
    <property type="match status" value="1"/>
</dbReference>
<feature type="region of interest" description="Disordered" evidence="7">
    <location>
        <begin position="1"/>
        <end position="29"/>
    </location>
</feature>
<sequence length="576" mass="65216">MADPVVSHAPNGHLINSSLVKKPGRAGRPKVRTGCITCKIRRIKCGEEKPHCQRCTSTGRKCDGYPAPKKPTDTTNQPPPSAQSTCRAGIGSSNRLLDYHGTLQELRSFEYFLKQTAPSLAGWFDECFWTVQLPQTSQLEPTVRHAMIAVASVHEQMEAISEAIVGHRRPDSVELDAQRRFSFLQYNTAMAALRGRISDATQPTELTLSCCVLFICIEFIRGNLMTAVLHLHNGLQILSKWRKTLSLEKLTPLSLEDNLIRIFERLAFQSILMDKPLSHLHPKMSTAEILQGAETDTVFPSFIIARYALDHVVNEAFGYIRRAEEKAFLSDSSPEKVQLYHERQSHVEKFEQWSSKFESFVSKRQESMTVQEAQGADDMRILQQVALLWLETSLSTAQEEFDKHMDKFENIIHMCEALSAQQIHDATKRVTRSRYFSFEMGLLPPIFFVAMKCRHRVIRRRALTLLQEASPRREGMWNAGLLAAVAEMTVALEEEGMDPDAMFPPERQRVIDTSGMPNKEGTSYSRLGSELQARHEIELDLGPREQVVAFVLRPDGADGRLEVREIPIKWRGTVGL</sequence>
<gene>
    <name evidence="9" type="ORF">BP5796_09435</name>
</gene>
<dbReference type="GO" id="GO:0003677">
    <property type="term" value="F:DNA binding"/>
    <property type="evidence" value="ECO:0007669"/>
    <property type="project" value="UniProtKB-KW"/>
</dbReference>
<evidence type="ECO:0000256" key="4">
    <source>
        <dbReference type="ARBA" id="ARBA00023125"/>
    </source>
</evidence>
<dbReference type="Pfam" id="PF00172">
    <property type="entry name" value="Zn_clus"/>
    <property type="match status" value="1"/>
</dbReference>
<feature type="domain" description="Zn(2)-C6 fungal-type" evidence="8">
    <location>
        <begin position="34"/>
        <end position="62"/>
    </location>
</feature>
<evidence type="ECO:0000256" key="5">
    <source>
        <dbReference type="ARBA" id="ARBA00023163"/>
    </source>
</evidence>
<dbReference type="CDD" id="cd00067">
    <property type="entry name" value="GAL4"/>
    <property type="match status" value="1"/>
</dbReference>
<evidence type="ECO:0000259" key="8">
    <source>
        <dbReference type="PROSITE" id="PS50048"/>
    </source>
</evidence>
<evidence type="ECO:0000256" key="6">
    <source>
        <dbReference type="ARBA" id="ARBA00023242"/>
    </source>
</evidence>
<dbReference type="EMBL" id="PDLN01000014">
    <property type="protein sequence ID" value="RDW66686.1"/>
    <property type="molecule type" value="Genomic_DNA"/>
</dbReference>
<keyword evidence="2" id="KW-0862">Zinc</keyword>
<organism evidence="9 10">
    <name type="scientific">Coleophoma crateriformis</name>
    <dbReference type="NCBI Taxonomy" id="565419"/>
    <lineage>
        <taxon>Eukaryota</taxon>
        <taxon>Fungi</taxon>
        <taxon>Dikarya</taxon>
        <taxon>Ascomycota</taxon>
        <taxon>Pezizomycotina</taxon>
        <taxon>Leotiomycetes</taxon>
        <taxon>Helotiales</taxon>
        <taxon>Dermateaceae</taxon>
        <taxon>Coleophoma</taxon>
    </lineage>
</organism>
<dbReference type="InterPro" id="IPR001138">
    <property type="entry name" value="Zn2Cys6_DnaBD"/>
</dbReference>
<dbReference type="PANTHER" id="PTHR36206:SF12">
    <property type="entry name" value="ASPERCRYPTIN BIOSYNTHESIS CLUSTER-SPECIFIC TRANSCRIPTION REGULATOR ATNN-RELATED"/>
    <property type="match status" value="1"/>
</dbReference>
<feature type="region of interest" description="Disordered" evidence="7">
    <location>
        <begin position="63"/>
        <end position="87"/>
    </location>
</feature>